<evidence type="ECO:0000256" key="5">
    <source>
        <dbReference type="ARBA" id="ARBA00023056"/>
    </source>
</evidence>
<dbReference type="Pfam" id="PF05693">
    <property type="entry name" value="Glycogen_syn"/>
    <property type="match status" value="1"/>
</dbReference>
<dbReference type="PANTHER" id="PTHR10176">
    <property type="entry name" value="GLYCOGEN SYNTHASE"/>
    <property type="match status" value="1"/>
</dbReference>
<dbReference type="GO" id="GO:0005978">
    <property type="term" value="P:glycogen biosynthetic process"/>
    <property type="evidence" value="ECO:0007669"/>
    <property type="project" value="UniProtKB-UniPathway"/>
</dbReference>
<name>A0A2W1BG20_HELAM</name>
<dbReference type="EC" id="2.4.1.11" evidence="7"/>
<keyword evidence="5 7" id="KW-0320">Glycogen biosynthesis</keyword>
<dbReference type="AlphaFoldDB" id="A0A2W1BG20"/>
<evidence type="ECO:0000256" key="2">
    <source>
        <dbReference type="ARBA" id="ARBA00010686"/>
    </source>
</evidence>
<evidence type="ECO:0000256" key="4">
    <source>
        <dbReference type="ARBA" id="ARBA00022679"/>
    </source>
</evidence>
<comment type="function">
    <text evidence="7">Transfers the glycosyl residue from UDP-Glc to the non-reducing end of alpha-1,4-glucan.</text>
</comment>
<dbReference type="PANTHER" id="PTHR10176:SF3">
    <property type="entry name" value="GLYCOGEN [STARCH] SYNTHASE"/>
    <property type="match status" value="1"/>
</dbReference>
<dbReference type="Gene3D" id="3.40.50.2000">
    <property type="entry name" value="Glycogen Phosphorylase B"/>
    <property type="match status" value="1"/>
</dbReference>
<gene>
    <name evidence="8" type="primary">HaOG212585</name>
    <name evidence="8" type="ORF">B5X24_HaOG212585</name>
</gene>
<evidence type="ECO:0000313" key="8">
    <source>
        <dbReference type="EMBL" id="PZC71730.1"/>
    </source>
</evidence>
<dbReference type="OrthoDB" id="6335297at2759"/>
<evidence type="ECO:0000256" key="3">
    <source>
        <dbReference type="ARBA" id="ARBA00022676"/>
    </source>
</evidence>
<comment type="pathway">
    <text evidence="1 7">Glycan biosynthesis; glycogen biosynthesis.</text>
</comment>
<evidence type="ECO:0000313" key="9">
    <source>
        <dbReference type="Proteomes" id="UP000249218"/>
    </source>
</evidence>
<accession>A0A2W1BG20</accession>
<evidence type="ECO:0000256" key="1">
    <source>
        <dbReference type="ARBA" id="ARBA00004964"/>
    </source>
</evidence>
<comment type="catalytic activity">
    <reaction evidence="6">
        <text>[(1-&gt;4)-alpha-D-glucosyl](n) + UDP-alpha-D-glucose = [(1-&gt;4)-alpha-D-glucosyl](n+1) + UDP + H(+)</text>
        <dbReference type="Rhea" id="RHEA:18549"/>
        <dbReference type="Rhea" id="RHEA-COMP:9584"/>
        <dbReference type="Rhea" id="RHEA-COMP:9587"/>
        <dbReference type="ChEBI" id="CHEBI:15378"/>
        <dbReference type="ChEBI" id="CHEBI:15444"/>
        <dbReference type="ChEBI" id="CHEBI:58223"/>
        <dbReference type="ChEBI" id="CHEBI:58885"/>
        <dbReference type="EC" id="2.4.1.11"/>
    </reaction>
    <physiologicalReaction direction="left-to-right" evidence="6">
        <dbReference type="Rhea" id="RHEA:18550"/>
    </physiologicalReaction>
</comment>
<comment type="similarity">
    <text evidence="2 7">Belongs to the glycosyltransferase 3 family.</text>
</comment>
<proteinExistence type="inferred from homology"/>
<dbReference type="GO" id="GO:0005737">
    <property type="term" value="C:cytoplasm"/>
    <property type="evidence" value="ECO:0007669"/>
    <property type="project" value="TreeGrafter"/>
</dbReference>
<dbReference type="EMBL" id="KZ150262">
    <property type="protein sequence ID" value="PZC71730.1"/>
    <property type="molecule type" value="Genomic_DNA"/>
</dbReference>
<dbReference type="Proteomes" id="UP000249218">
    <property type="component" value="Unassembled WGS sequence"/>
</dbReference>
<dbReference type="UniPathway" id="UPA00164"/>
<keyword evidence="3 7" id="KW-0328">Glycosyltransferase</keyword>
<keyword evidence="4 7" id="KW-0808">Transferase</keyword>
<sequence>MDKGQAASDENRWTFETAWEVANKVGGIYTVIRSKAYVSTEEMGENYCLLGKL</sequence>
<dbReference type="InterPro" id="IPR008631">
    <property type="entry name" value="Glycogen_synth"/>
</dbReference>
<keyword evidence="9" id="KW-1185">Reference proteome</keyword>
<evidence type="ECO:0000256" key="7">
    <source>
        <dbReference type="RuleBase" id="RU363104"/>
    </source>
</evidence>
<protein>
    <recommendedName>
        <fullName evidence="7">Glycogen [starch] synthase</fullName>
        <ecNumber evidence="7">2.4.1.11</ecNumber>
    </recommendedName>
</protein>
<evidence type="ECO:0000256" key="6">
    <source>
        <dbReference type="ARBA" id="ARBA00047345"/>
    </source>
</evidence>
<organism evidence="8 9">
    <name type="scientific">Helicoverpa armigera</name>
    <name type="common">Cotton bollworm</name>
    <name type="synonym">Heliothis armigera</name>
    <dbReference type="NCBI Taxonomy" id="29058"/>
    <lineage>
        <taxon>Eukaryota</taxon>
        <taxon>Metazoa</taxon>
        <taxon>Ecdysozoa</taxon>
        <taxon>Arthropoda</taxon>
        <taxon>Hexapoda</taxon>
        <taxon>Insecta</taxon>
        <taxon>Pterygota</taxon>
        <taxon>Neoptera</taxon>
        <taxon>Endopterygota</taxon>
        <taxon>Lepidoptera</taxon>
        <taxon>Glossata</taxon>
        <taxon>Ditrysia</taxon>
        <taxon>Noctuoidea</taxon>
        <taxon>Noctuidae</taxon>
        <taxon>Heliothinae</taxon>
        <taxon>Helicoverpa</taxon>
    </lineage>
</organism>
<dbReference type="GO" id="GO:0004373">
    <property type="term" value="F:alpha-1,4-glucan glucosyltransferase (UDP-glucose donor) activity"/>
    <property type="evidence" value="ECO:0007669"/>
    <property type="project" value="UniProtKB-EC"/>
</dbReference>
<reference evidence="8 9" key="1">
    <citation type="journal article" date="2017" name="BMC Biol.">
        <title>Genomic innovations, transcriptional plasticity and gene loss underlying the evolution and divergence of two highly polyphagous and invasive Helicoverpa pest species.</title>
        <authorList>
            <person name="Pearce S.L."/>
            <person name="Clarke D.F."/>
            <person name="East P.D."/>
            <person name="Elfekih S."/>
            <person name="Gordon K.H."/>
            <person name="Jermiin L.S."/>
            <person name="McGaughran A."/>
            <person name="Oakeshott J.G."/>
            <person name="Papanikolaou A."/>
            <person name="Perera O.P."/>
            <person name="Rane R.V."/>
            <person name="Richards S."/>
            <person name="Tay W.T."/>
            <person name="Walsh T.K."/>
            <person name="Anderson A."/>
            <person name="Anderson C.J."/>
            <person name="Asgari S."/>
            <person name="Board P.G."/>
            <person name="Bretschneider A."/>
            <person name="Campbell P.M."/>
            <person name="Chertemps T."/>
            <person name="Christeller J.T."/>
            <person name="Coppin C.W."/>
            <person name="Downes S.J."/>
            <person name="Duan G."/>
            <person name="Farnsworth C.A."/>
            <person name="Good R.T."/>
            <person name="Han L.B."/>
            <person name="Han Y.C."/>
            <person name="Hatje K."/>
            <person name="Horne I."/>
            <person name="Huang Y.P."/>
            <person name="Hughes D.S."/>
            <person name="Jacquin-Joly E."/>
            <person name="James W."/>
            <person name="Jhangiani S."/>
            <person name="Kollmar M."/>
            <person name="Kuwar S.S."/>
            <person name="Li S."/>
            <person name="Liu N.Y."/>
            <person name="Maibeche M.T."/>
            <person name="Miller J.R."/>
            <person name="Montagne N."/>
            <person name="Perry T."/>
            <person name="Qu J."/>
            <person name="Song S.V."/>
            <person name="Sutton G.G."/>
            <person name="Vogel H."/>
            <person name="Walenz B.P."/>
            <person name="Xu W."/>
            <person name="Zhang H.J."/>
            <person name="Zou Z."/>
            <person name="Batterham P."/>
            <person name="Edwards O.R."/>
            <person name="Feyereisen R."/>
            <person name="Gibbs R.A."/>
            <person name="Heckel D.G."/>
            <person name="McGrath A."/>
            <person name="Robin C."/>
            <person name="Scherer S.E."/>
            <person name="Worley K.C."/>
            <person name="Wu Y.D."/>
        </authorList>
    </citation>
    <scope>NUCLEOTIDE SEQUENCE [LARGE SCALE GENOMIC DNA]</scope>
    <source>
        <strain evidence="8">Harm_GR_Male_#8</strain>
        <tissue evidence="8">Whole organism</tissue>
    </source>
</reference>